<dbReference type="RefSeq" id="WP_150033826.1">
    <property type="nucleotide sequence ID" value="NZ_VWSH01000004.1"/>
</dbReference>
<dbReference type="Gene3D" id="2.40.160.60">
    <property type="entry name" value="Outer membrane protein transport protein (OMPP1/FadL/TodX)"/>
    <property type="match status" value="1"/>
</dbReference>
<reference evidence="2 3" key="1">
    <citation type="submission" date="2019-09" db="EMBL/GenBank/DDBJ databases">
        <title>Genome sequence and assembly of Taibaiella sp.</title>
        <authorList>
            <person name="Chhetri G."/>
        </authorList>
    </citation>
    <scope>NUCLEOTIDE SEQUENCE [LARGE SCALE GENOMIC DNA]</scope>
    <source>
        <strain evidence="2 3">KVB11</strain>
    </source>
</reference>
<evidence type="ECO:0000256" key="1">
    <source>
        <dbReference type="SAM" id="SignalP"/>
    </source>
</evidence>
<keyword evidence="1" id="KW-0732">Signal</keyword>
<gene>
    <name evidence="2" type="ORF">F0919_16140</name>
</gene>
<sequence length="418" mass="46594">MLKRFIILLLLVPAVGLQLKAQTNTSPYSIIGIGDMESKDYGKFFGMASTSIGMQSGSYVNLSNPASLTSLDPNMFNLDFNVRFRSSQYKYPGADTFTSSYSDAQFERFSLTFRPGKTWGVSFGLKPFSSSNYNMSELLNFGNGSNSNILRTVNGSGGINQVYLANAFKINKNFSLGLTSSFLFGTLKRSTSYIYPQIDVNIQRNEYQILKGFQFQGGLQYTGKITNGLRQTIGLTISNPLTLKGRYEMQYLNIDSALNPTIKDNQSFKIPLQFGAGYSLVIKDVFTIAADYRYSDWSGATLNYPNAYTTPTKRYSFGLQYAPMKNIGGQMREKFFIQGGVAYAEGYAVVDNKQLNDMSATVGLGGNINRLINAYVGVEFGSRGKTADKQIQEQYTQVSLGITLKEFWLNTRKLKKYN</sequence>
<evidence type="ECO:0000313" key="3">
    <source>
        <dbReference type="Proteomes" id="UP000323632"/>
    </source>
</evidence>
<dbReference type="AlphaFoldDB" id="A0A5M6CBF8"/>
<dbReference type="SUPFAM" id="SSF56935">
    <property type="entry name" value="Porins"/>
    <property type="match status" value="1"/>
</dbReference>
<keyword evidence="3" id="KW-1185">Reference proteome</keyword>
<feature type="chain" id="PRO_5024321879" description="Aromatic hydrocarbon degradation protein" evidence="1">
    <location>
        <begin position="22"/>
        <end position="418"/>
    </location>
</feature>
<protein>
    <recommendedName>
        <fullName evidence="4">Aromatic hydrocarbon degradation protein</fullName>
    </recommendedName>
</protein>
<dbReference type="Proteomes" id="UP000323632">
    <property type="component" value="Unassembled WGS sequence"/>
</dbReference>
<organism evidence="2 3">
    <name type="scientific">Taibaiella lutea</name>
    <dbReference type="NCBI Taxonomy" id="2608001"/>
    <lineage>
        <taxon>Bacteria</taxon>
        <taxon>Pseudomonadati</taxon>
        <taxon>Bacteroidota</taxon>
        <taxon>Chitinophagia</taxon>
        <taxon>Chitinophagales</taxon>
        <taxon>Chitinophagaceae</taxon>
        <taxon>Taibaiella</taxon>
    </lineage>
</organism>
<name>A0A5M6CBF8_9BACT</name>
<proteinExistence type="predicted"/>
<evidence type="ECO:0000313" key="2">
    <source>
        <dbReference type="EMBL" id="KAA5532323.1"/>
    </source>
</evidence>
<dbReference type="EMBL" id="VWSH01000004">
    <property type="protein sequence ID" value="KAA5532323.1"/>
    <property type="molecule type" value="Genomic_DNA"/>
</dbReference>
<evidence type="ECO:0008006" key="4">
    <source>
        <dbReference type="Google" id="ProtNLM"/>
    </source>
</evidence>
<accession>A0A5M6CBF8</accession>
<comment type="caution">
    <text evidence="2">The sequence shown here is derived from an EMBL/GenBank/DDBJ whole genome shotgun (WGS) entry which is preliminary data.</text>
</comment>
<feature type="signal peptide" evidence="1">
    <location>
        <begin position="1"/>
        <end position="21"/>
    </location>
</feature>